<keyword evidence="3" id="KW-0067">ATP-binding</keyword>
<comment type="caution">
    <text evidence="5">The sequence shown here is derived from an EMBL/GenBank/DDBJ whole genome shotgun (WGS) entry which is preliminary data.</text>
</comment>
<dbReference type="InterPro" id="IPR050221">
    <property type="entry name" value="26S_Proteasome_ATPase"/>
</dbReference>
<dbReference type="RefSeq" id="WP_016518181.1">
    <property type="nucleotide sequence ID" value="NZ_KE332512.1"/>
</dbReference>
<protein>
    <recommendedName>
        <fullName evidence="4">AAA+ ATPase domain-containing protein</fullName>
    </recommendedName>
</protein>
<reference evidence="5 6" key="1">
    <citation type="submission" date="2013-04" db="EMBL/GenBank/DDBJ databases">
        <title>The Genome Sequence of Treponema vincentii F0403.</title>
        <authorList>
            <consortium name="The Broad Institute Genomics Platform"/>
            <person name="Earl A."/>
            <person name="Ward D."/>
            <person name="Feldgarden M."/>
            <person name="Gevers D."/>
            <person name="Leonetti C."/>
            <person name="Izard J."/>
            <person name="Walker B."/>
            <person name="Young S."/>
            <person name="Zeng Q."/>
            <person name="Gargeya S."/>
            <person name="Fitzgerald M."/>
            <person name="Haas B."/>
            <person name="Abouelleil A."/>
            <person name="Allen A.W."/>
            <person name="Alvarado L."/>
            <person name="Arachchi H.M."/>
            <person name="Berlin A.M."/>
            <person name="Chapman S.B."/>
            <person name="Gainer-Dewar J."/>
            <person name="Goldberg J."/>
            <person name="Griggs A."/>
            <person name="Gujja S."/>
            <person name="Hansen M."/>
            <person name="Howarth C."/>
            <person name="Imamovic A."/>
            <person name="Ireland A."/>
            <person name="Larimer J."/>
            <person name="McCowan C."/>
            <person name="Murphy C."/>
            <person name="Pearson M."/>
            <person name="Poon T.W."/>
            <person name="Priest M."/>
            <person name="Roberts A."/>
            <person name="Saif S."/>
            <person name="Shea T."/>
            <person name="Sisk P."/>
            <person name="Sykes S."/>
            <person name="Wortman J."/>
            <person name="Nusbaum C."/>
            <person name="Birren B."/>
        </authorList>
    </citation>
    <scope>NUCLEOTIDE SEQUENCE [LARGE SCALE GENOMIC DNA]</scope>
    <source>
        <strain evidence="5 6">F0403</strain>
    </source>
</reference>
<feature type="domain" description="AAA+ ATPase" evidence="4">
    <location>
        <begin position="308"/>
        <end position="433"/>
    </location>
</feature>
<dbReference type="Proteomes" id="UP000014605">
    <property type="component" value="Unassembled WGS sequence"/>
</dbReference>
<evidence type="ECO:0000313" key="5">
    <source>
        <dbReference type="EMBL" id="EPF47740.1"/>
    </source>
</evidence>
<sequence>MQTDIIRFIDDESKQECMAVAGYLYNLCSNSKHLDKYKSLQILLQALIVRLKKETQAETIVQAFIQKGIKEKQLTVFTPGKNYNHPFEYGSKLDVNFKEDTKIAAAVDNFTTDSIFTINLCRCVFMQKENLAKIIALIFFSAKINNNDTYIIPQRINVSARITKILNDITPVEFLFDTLHLSHQEAVLLTAAYRTQTIYELYNFYDDVLYQNTENKMTIYAKCINTSLQAIRILFENDKKLISFGLMNKYDYGCIENESIYCIYNKNFDAFFSGTLKEEKANAAFNLNSYAIKKKHSSLALQFLKSNFPSNILLYGSPGSGKTEFAKTLAKESGLRLFIFKNELDTDRALQRLHCILSIPKKDTLLVIDEAENILKTIEPHFGTFMSTTQKGIVNKMLDNNVNKVVWIVNYTDLLDISTLRRFTYSIKFNKMPKSILKKIAQSKLQNSNISGKILHTLVDLCDNYRITGASIDNMIKAVNSVHCSTQTEEKIVIDVKNTLEANSGLIYGSSHAGRKIQMTYDIGALNTSIEPDDILTMIKNATAYADSAQTEAPAGIRMLFYGLSGTGKTEFARYIANALAKELILKKASDILGKYIGESEQNIKEAFEEAEKQDAILLFDEADSFFTNRFNAENTWKRTMVNEFLMQIEAFNGLLICTTNMRSIMDPALQRRFHIMVEFQALSANGIKTLLTKYFRNVSFNADQIEKLNQWQSVTPGDFNALYGKARFMPQEKITSEYIITELAQMQQEKNGVQKMIGFSINA</sequence>
<evidence type="ECO:0000256" key="3">
    <source>
        <dbReference type="ARBA" id="ARBA00022840"/>
    </source>
</evidence>
<dbReference type="InterPro" id="IPR027417">
    <property type="entry name" value="P-loop_NTPase"/>
</dbReference>
<accession>S3LDC9</accession>
<dbReference type="AlphaFoldDB" id="S3LDC9"/>
<dbReference type="GO" id="GO:0016887">
    <property type="term" value="F:ATP hydrolysis activity"/>
    <property type="evidence" value="ECO:0007669"/>
    <property type="project" value="InterPro"/>
</dbReference>
<dbReference type="InterPro" id="IPR003959">
    <property type="entry name" value="ATPase_AAA_core"/>
</dbReference>
<evidence type="ECO:0000256" key="1">
    <source>
        <dbReference type="ARBA" id="ARBA00006914"/>
    </source>
</evidence>
<dbReference type="CDD" id="cd19481">
    <property type="entry name" value="RecA-like_protease"/>
    <property type="match status" value="1"/>
</dbReference>
<dbReference type="SMART" id="SM00382">
    <property type="entry name" value="AAA"/>
    <property type="match status" value="2"/>
</dbReference>
<dbReference type="PANTHER" id="PTHR23073">
    <property type="entry name" value="26S PROTEASOME REGULATORY SUBUNIT"/>
    <property type="match status" value="1"/>
</dbReference>
<gene>
    <name evidence="5" type="ORF">HMPREF1222_00643</name>
</gene>
<keyword evidence="2" id="KW-0547">Nucleotide-binding</keyword>
<keyword evidence="6" id="KW-1185">Reference proteome</keyword>
<organism evidence="5 6">
    <name type="scientific">Treponema vincentii F0403</name>
    <dbReference type="NCBI Taxonomy" id="1125702"/>
    <lineage>
        <taxon>Bacteria</taxon>
        <taxon>Pseudomonadati</taxon>
        <taxon>Spirochaetota</taxon>
        <taxon>Spirochaetia</taxon>
        <taxon>Spirochaetales</taxon>
        <taxon>Treponemataceae</taxon>
        <taxon>Treponema</taxon>
    </lineage>
</organism>
<dbReference type="Pfam" id="PF00004">
    <property type="entry name" value="AAA"/>
    <property type="match status" value="2"/>
</dbReference>
<feature type="domain" description="AAA+ ATPase" evidence="4">
    <location>
        <begin position="555"/>
        <end position="684"/>
    </location>
</feature>
<comment type="similarity">
    <text evidence="1">Belongs to the AAA ATPase family.</text>
</comment>
<dbReference type="GeneID" id="301460835"/>
<dbReference type="SUPFAM" id="SSF52540">
    <property type="entry name" value="P-loop containing nucleoside triphosphate hydrolases"/>
    <property type="match status" value="2"/>
</dbReference>
<dbReference type="InterPro" id="IPR003593">
    <property type="entry name" value="AAA+_ATPase"/>
</dbReference>
<evidence type="ECO:0000313" key="6">
    <source>
        <dbReference type="Proteomes" id="UP000014605"/>
    </source>
</evidence>
<proteinExistence type="inferred from homology"/>
<evidence type="ECO:0000256" key="2">
    <source>
        <dbReference type="ARBA" id="ARBA00022741"/>
    </source>
</evidence>
<evidence type="ECO:0000259" key="4">
    <source>
        <dbReference type="SMART" id="SM00382"/>
    </source>
</evidence>
<dbReference type="Gene3D" id="3.40.50.300">
    <property type="entry name" value="P-loop containing nucleotide triphosphate hydrolases"/>
    <property type="match status" value="2"/>
</dbReference>
<dbReference type="EMBL" id="ATFC01000002">
    <property type="protein sequence ID" value="EPF47740.1"/>
    <property type="molecule type" value="Genomic_DNA"/>
</dbReference>
<dbReference type="HOGENOM" id="CLU_020632_1_0_12"/>
<name>S3LDC9_9SPIR</name>
<dbReference type="GO" id="GO:0005524">
    <property type="term" value="F:ATP binding"/>
    <property type="evidence" value="ECO:0007669"/>
    <property type="project" value="UniProtKB-KW"/>
</dbReference>
<dbReference type="PATRIC" id="fig|1125702.3.peg.674"/>